<dbReference type="Gene3D" id="1.10.10.60">
    <property type="entry name" value="Homeodomain-like"/>
    <property type="match status" value="1"/>
</dbReference>
<dbReference type="GO" id="GO:0005634">
    <property type="term" value="C:nucleus"/>
    <property type="evidence" value="ECO:0007669"/>
    <property type="project" value="UniProtKB-SubCell"/>
</dbReference>
<feature type="domain" description="Homeobox" evidence="6">
    <location>
        <begin position="1"/>
        <end position="56"/>
    </location>
</feature>
<evidence type="ECO:0000256" key="2">
    <source>
        <dbReference type="PROSITE-ProRule" id="PRU00108"/>
    </source>
</evidence>
<feature type="compositionally biased region" description="Polar residues" evidence="5">
    <location>
        <begin position="132"/>
        <end position="144"/>
    </location>
</feature>
<dbReference type="GO" id="GO:0003677">
    <property type="term" value="F:DNA binding"/>
    <property type="evidence" value="ECO:0007669"/>
    <property type="project" value="UniProtKB-UniRule"/>
</dbReference>
<protein>
    <recommendedName>
        <fullName evidence="6">Homeobox domain-containing protein</fullName>
    </recommendedName>
</protein>
<feature type="region of interest" description="Disordered" evidence="5">
    <location>
        <begin position="123"/>
        <end position="144"/>
    </location>
</feature>
<evidence type="ECO:0000256" key="4">
    <source>
        <dbReference type="SAM" id="Coils"/>
    </source>
</evidence>
<proteinExistence type="predicted"/>
<dbReference type="AlphaFoldDB" id="A0AAD1YV40"/>
<dbReference type="EMBL" id="OU503038">
    <property type="protein sequence ID" value="CAI9757309.1"/>
    <property type="molecule type" value="Genomic_DNA"/>
</dbReference>
<dbReference type="SUPFAM" id="SSF46689">
    <property type="entry name" value="Homeodomain-like"/>
    <property type="match status" value="1"/>
</dbReference>
<feature type="coiled-coil region" evidence="4">
    <location>
        <begin position="62"/>
        <end position="110"/>
    </location>
</feature>
<dbReference type="InterPro" id="IPR009057">
    <property type="entry name" value="Homeodomain-like_sf"/>
</dbReference>
<keyword evidence="4" id="KW-0175">Coiled coil</keyword>
<evidence type="ECO:0000313" key="8">
    <source>
        <dbReference type="Proteomes" id="UP000834106"/>
    </source>
</evidence>
<evidence type="ECO:0000256" key="3">
    <source>
        <dbReference type="RuleBase" id="RU000682"/>
    </source>
</evidence>
<name>A0AAD1YV40_9LAMI</name>
<keyword evidence="2 3" id="KW-0539">Nucleus</keyword>
<dbReference type="Pfam" id="PF00046">
    <property type="entry name" value="Homeodomain"/>
    <property type="match status" value="1"/>
</dbReference>
<gene>
    <name evidence="7" type="ORF">FPE_LOCUS4739</name>
</gene>
<feature type="DNA-binding region" description="Homeobox" evidence="2">
    <location>
        <begin position="3"/>
        <end position="57"/>
    </location>
</feature>
<dbReference type="SMART" id="SM00389">
    <property type="entry name" value="HOX"/>
    <property type="match status" value="1"/>
</dbReference>
<evidence type="ECO:0000313" key="7">
    <source>
        <dbReference type="EMBL" id="CAI9757309.1"/>
    </source>
</evidence>
<evidence type="ECO:0000256" key="1">
    <source>
        <dbReference type="ARBA" id="ARBA00004123"/>
    </source>
</evidence>
<keyword evidence="2 3" id="KW-0371">Homeobox</keyword>
<keyword evidence="8" id="KW-1185">Reference proteome</keyword>
<reference evidence="7" key="1">
    <citation type="submission" date="2023-05" db="EMBL/GenBank/DDBJ databases">
        <authorList>
            <person name="Huff M."/>
        </authorList>
    </citation>
    <scope>NUCLEOTIDE SEQUENCE</scope>
</reference>
<keyword evidence="2 3" id="KW-0238">DNA-binding</keyword>
<dbReference type="CDD" id="cd00086">
    <property type="entry name" value="homeodomain"/>
    <property type="match status" value="1"/>
</dbReference>
<evidence type="ECO:0000256" key="5">
    <source>
        <dbReference type="SAM" id="MobiDB-lite"/>
    </source>
</evidence>
<sequence>MVKRFQDYQIDALKSAFKQSQHLTKNKKIELVTATGLDVEQITSWFNRNRAQKRARKSIGDLELTKAELHQALQTLREGQEREAGLQKELQARKKKEAELRAENQDLKHQLAIVGGESGDSQFDHFLWSSHGPGSTQSNNLPRS</sequence>
<evidence type="ECO:0000259" key="6">
    <source>
        <dbReference type="PROSITE" id="PS50071"/>
    </source>
</evidence>
<dbReference type="Proteomes" id="UP000834106">
    <property type="component" value="Chromosome 3"/>
</dbReference>
<comment type="subcellular location">
    <subcellularLocation>
        <location evidence="1 2 3">Nucleus</location>
    </subcellularLocation>
</comment>
<dbReference type="InterPro" id="IPR001356">
    <property type="entry name" value="HD"/>
</dbReference>
<dbReference type="PROSITE" id="PS50071">
    <property type="entry name" value="HOMEOBOX_2"/>
    <property type="match status" value="1"/>
</dbReference>
<accession>A0AAD1YV40</accession>
<organism evidence="7 8">
    <name type="scientific">Fraxinus pennsylvanica</name>
    <dbReference type="NCBI Taxonomy" id="56036"/>
    <lineage>
        <taxon>Eukaryota</taxon>
        <taxon>Viridiplantae</taxon>
        <taxon>Streptophyta</taxon>
        <taxon>Embryophyta</taxon>
        <taxon>Tracheophyta</taxon>
        <taxon>Spermatophyta</taxon>
        <taxon>Magnoliopsida</taxon>
        <taxon>eudicotyledons</taxon>
        <taxon>Gunneridae</taxon>
        <taxon>Pentapetalae</taxon>
        <taxon>asterids</taxon>
        <taxon>lamiids</taxon>
        <taxon>Lamiales</taxon>
        <taxon>Oleaceae</taxon>
        <taxon>Oleeae</taxon>
        <taxon>Fraxinus</taxon>
    </lineage>
</organism>